<evidence type="ECO:0000313" key="2">
    <source>
        <dbReference type="Proteomes" id="UP000019095"/>
    </source>
</evidence>
<dbReference type="AlphaFoldDB" id="W0PJP2"/>
<sequence>MDLGGNELGKRSANAMILLSRLFKSPIGDVKQVSEFIGVSYKAANDLVSDFEKLEILQELTGQTRNRVFIFNRYVTLFAGDHN</sequence>
<dbReference type="KEGG" id="amim:MIM_c37130"/>
<dbReference type="OrthoDB" id="9813719at2"/>
<dbReference type="eggNOG" id="COG3177">
    <property type="taxonomic scope" value="Bacteria"/>
</dbReference>
<accession>W0PJP2</accession>
<keyword evidence="2" id="KW-1185">Reference proteome</keyword>
<evidence type="ECO:0000313" key="1">
    <source>
        <dbReference type="EMBL" id="AHG65770.1"/>
    </source>
</evidence>
<gene>
    <name evidence="1" type="ORF">MIM_c37130</name>
</gene>
<dbReference type="Proteomes" id="UP000019095">
    <property type="component" value="Chromosome"/>
</dbReference>
<dbReference type="HOGENOM" id="CLU_2566447_0_0_4"/>
<proteinExistence type="predicted"/>
<name>W0PJP2_ADVMD</name>
<dbReference type="EMBL" id="CP003915">
    <property type="protein sequence ID" value="AHG65770.1"/>
    <property type="molecule type" value="Genomic_DNA"/>
</dbReference>
<protein>
    <submittedName>
        <fullName evidence="1">Putative Fic family protein</fullName>
    </submittedName>
</protein>
<dbReference type="RefSeq" id="WP_025374471.1">
    <property type="nucleotide sequence ID" value="NZ_CP003915.1"/>
</dbReference>
<reference evidence="1 2" key="1">
    <citation type="journal article" date="2014" name="Microbiology">
        <title>Unravelling the complete genome sequence of Advenella mimigardefordensis strain DPN7T and novel insights in the catabolism of the xenobiotic polythioester precursor 3,3'-dithiodipropionate.</title>
        <authorList>
            <person name="Wubbeler J.H."/>
            <person name="Hiessl S."/>
            <person name="Schuldes J."/>
            <person name="Thurmer A."/>
            <person name="Daniel R."/>
            <person name="Steinbuchel A."/>
        </authorList>
    </citation>
    <scope>NUCLEOTIDE SEQUENCE [LARGE SCALE GENOMIC DNA]</scope>
    <source>
        <strain evidence="2">DSM 17166 / LMG 22922 / DPN7</strain>
    </source>
</reference>
<organism evidence="1 2">
    <name type="scientific">Advenella mimigardefordensis (strain DSM 17166 / LMG 22922 / DPN7)</name>
    <dbReference type="NCBI Taxonomy" id="1247726"/>
    <lineage>
        <taxon>Bacteria</taxon>
        <taxon>Pseudomonadati</taxon>
        <taxon>Pseudomonadota</taxon>
        <taxon>Betaproteobacteria</taxon>
        <taxon>Burkholderiales</taxon>
        <taxon>Alcaligenaceae</taxon>
    </lineage>
</organism>